<gene>
    <name evidence="4" type="ORF">POF50_002190</name>
</gene>
<keyword evidence="1" id="KW-0732">Signal</keyword>
<reference evidence="4" key="1">
    <citation type="submission" date="2023-05" db="EMBL/GenBank/DDBJ databases">
        <title>Streptantibioticus silvisoli sp. nov., acidotolerant actinomycetes 1 from pine litter.</title>
        <authorList>
            <person name="Swiecimska M."/>
            <person name="Golinska P."/>
            <person name="Sangal V."/>
            <person name="Wachnowicz B."/>
            <person name="Goodfellow M."/>
        </authorList>
    </citation>
    <scope>NUCLEOTIDE SEQUENCE</scope>
    <source>
        <strain evidence="4">SL13</strain>
    </source>
</reference>
<dbReference type="CDD" id="cd00161">
    <property type="entry name" value="beta-trefoil_Ricin-like"/>
    <property type="match status" value="1"/>
</dbReference>
<proteinExistence type="predicted"/>
<name>A0AA90H3K2_9ACTN</name>
<dbReference type="SUPFAM" id="SSF69318">
    <property type="entry name" value="Integrin alpha N-terminal domain"/>
    <property type="match status" value="1"/>
</dbReference>
<comment type="caution">
    <text evidence="4">The sequence shown here is derived from an EMBL/GenBank/DDBJ whole genome shotgun (WGS) entry which is preliminary data.</text>
</comment>
<evidence type="ECO:0000256" key="2">
    <source>
        <dbReference type="SAM" id="MobiDB-lite"/>
    </source>
</evidence>
<feature type="domain" description="Ricin B lectin" evidence="3">
    <location>
        <begin position="66"/>
        <end position="131"/>
    </location>
</feature>
<dbReference type="InterPro" id="IPR035992">
    <property type="entry name" value="Ricin_B-like_lectins"/>
</dbReference>
<dbReference type="Pfam" id="PF13517">
    <property type="entry name" value="FG-GAP_3"/>
    <property type="match status" value="1"/>
</dbReference>
<dbReference type="InterPro" id="IPR028994">
    <property type="entry name" value="Integrin_alpha_N"/>
</dbReference>
<dbReference type="EMBL" id="JABXJJ020000002">
    <property type="protein sequence ID" value="MDI5968165.1"/>
    <property type="molecule type" value="Genomic_DNA"/>
</dbReference>
<evidence type="ECO:0000256" key="1">
    <source>
        <dbReference type="ARBA" id="ARBA00022729"/>
    </source>
</evidence>
<protein>
    <submittedName>
        <fullName evidence="4">FG-GAP-like repeat-containing protein</fullName>
    </submittedName>
</protein>
<feature type="region of interest" description="Disordered" evidence="2">
    <location>
        <begin position="36"/>
        <end position="104"/>
    </location>
</feature>
<accession>A0AA90H3K2</accession>
<dbReference type="RefSeq" id="WP_271314781.1">
    <property type="nucleotide sequence ID" value="NZ_JABXJJ020000002.1"/>
</dbReference>
<dbReference type="Pfam" id="PF14200">
    <property type="entry name" value="RicinB_lectin_2"/>
    <property type="match status" value="1"/>
</dbReference>
<dbReference type="InterPro" id="IPR000772">
    <property type="entry name" value="Ricin_B_lectin"/>
</dbReference>
<feature type="region of interest" description="Disordered" evidence="2">
    <location>
        <begin position="271"/>
        <end position="303"/>
    </location>
</feature>
<dbReference type="Gene3D" id="2.80.10.50">
    <property type="match status" value="1"/>
</dbReference>
<evidence type="ECO:0000259" key="3">
    <source>
        <dbReference type="Pfam" id="PF14200"/>
    </source>
</evidence>
<organism evidence="4">
    <name type="scientific">Streptantibioticus silvisoli</name>
    <dbReference type="NCBI Taxonomy" id="2705255"/>
    <lineage>
        <taxon>Bacteria</taxon>
        <taxon>Bacillati</taxon>
        <taxon>Actinomycetota</taxon>
        <taxon>Actinomycetes</taxon>
        <taxon>Kitasatosporales</taxon>
        <taxon>Streptomycetaceae</taxon>
        <taxon>Streptantibioticus</taxon>
    </lineage>
</organism>
<evidence type="ECO:0000313" key="4">
    <source>
        <dbReference type="EMBL" id="MDI5968165.1"/>
    </source>
</evidence>
<dbReference type="SUPFAM" id="SSF50370">
    <property type="entry name" value="Ricin B-like lectins"/>
    <property type="match status" value="1"/>
</dbReference>
<feature type="compositionally biased region" description="Polar residues" evidence="2">
    <location>
        <begin position="95"/>
        <end position="104"/>
    </location>
</feature>
<dbReference type="InterPro" id="IPR013517">
    <property type="entry name" value="FG-GAP"/>
</dbReference>
<sequence>MPVPVEELKLQIVNAATGTPLGTKAAPSAEGALVVRDFPEDGPSPEQWQLAPVQDADGGDSEEAAEHPAYVIRNADSGQVLDNPAATGRGVRQSDAATGSQSQQWHVVPVEGEAGLYVIEGATDGSVLDIDPDIDPDPDPDLDAPRADGTRIVLREHDDSAESQRWRFVPAEPERTSDPVLDWAALSHWNGRRSWRLTPSTALRPAPGATPSFSNMLLVAQQFGSDEDAGEWKNEGATRSPGGQPNWWAGTGARFLADTTGAGREDIVGLKPEQGAVTSASRGDGTFDDEERELHPPLPAASPEDLWTLADTTGGGKPDVVVLAADGVRVTLQNEDGTFAPASGEPVLKAFGHGEQAGGWLAGKHPRFLADTTGDGRLDLVGCHDDGVWVSHQDEEGKFAPLGDEPVLKAFGHGEQAGGWLADKHPRFLADTTGDGRLDLVGCHDDGVWVSTQDEDGAFAEPLYVLDDFGTGQGWSSVGEHPRFLLPTTGAGGPDLVGFGPLGVVVSRGRGDGTFGPPKLVLNDFGTAQGWASKKHPRFLADVTGDGNPDIVGFGNEGVWVSHNRGDGRFDQAQLVCRGFGYNENAGGWRVDRHPRFLADITGDGRVDIVGFGGPGVYVARNLFRRFRTR</sequence>
<dbReference type="AlphaFoldDB" id="A0AA90H3K2"/>